<evidence type="ECO:0000256" key="1">
    <source>
        <dbReference type="SAM" id="MobiDB-lite"/>
    </source>
</evidence>
<comment type="caution">
    <text evidence="2">The sequence shown here is derived from an EMBL/GenBank/DDBJ whole genome shotgun (WGS) entry which is preliminary data.</text>
</comment>
<protein>
    <submittedName>
        <fullName evidence="2">Uncharacterized protein</fullName>
    </submittedName>
</protein>
<dbReference type="EMBL" id="NEXE01000242">
    <property type="protein sequence ID" value="PSN85380.1"/>
    <property type="molecule type" value="Genomic_DNA"/>
</dbReference>
<evidence type="ECO:0000313" key="3">
    <source>
        <dbReference type="Proteomes" id="UP000240322"/>
    </source>
</evidence>
<dbReference type="Proteomes" id="UP000240322">
    <property type="component" value="Unassembled WGS sequence"/>
</dbReference>
<feature type="compositionally biased region" description="Gly residues" evidence="1">
    <location>
        <begin position="147"/>
        <end position="159"/>
    </location>
</feature>
<proteinExistence type="predicted"/>
<evidence type="ECO:0000313" key="2">
    <source>
        <dbReference type="EMBL" id="PSN85380.1"/>
    </source>
</evidence>
<sequence>MMNIGEEGKNEEGVESDIHHINNNHHNNHNHIIIIDENEKGVLRPGRNPGKNGSGSSSGSSSGGYGKPLRHHSDTTPIGTGVGGEGRGASSEAEGGLEAPGNGAAGQPISKTRVTPREPLPRTSGSSSSSSGNGAGAPTHTPAAHGVGDGGGGGAAGGGGSAGVLRRVGALRRRGAFAVAWFLANRLFLYGTYVFRGTLSEVREEVEGELHSEFSEQELAEGLKELGNVRLAYVVNHVGKLAFYREVGDALLADRQLLEEVVAELAGKARGAA</sequence>
<gene>
    <name evidence="2" type="ORF">B9Q03_12340</name>
</gene>
<accession>A0A2R6AG54</accession>
<organism evidence="2 3">
    <name type="scientific">Candidatus Marsarchaeota G2 archaeon OSP_D</name>
    <dbReference type="NCBI Taxonomy" id="1978157"/>
    <lineage>
        <taxon>Archaea</taxon>
        <taxon>Candidatus Marsarchaeota</taxon>
        <taxon>Candidatus Marsarchaeota group 2</taxon>
    </lineage>
</organism>
<feature type="compositionally biased region" description="Low complexity" evidence="1">
    <location>
        <begin position="88"/>
        <end position="101"/>
    </location>
</feature>
<dbReference type="AlphaFoldDB" id="A0A2R6AG54"/>
<name>A0A2R6AG54_9ARCH</name>
<reference evidence="2 3" key="1">
    <citation type="submission" date="2017-04" db="EMBL/GenBank/DDBJ databases">
        <title>Novel microbial lineages endemic to geothermal iron-oxide mats fill important gaps in the evolutionary history of Archaea.</title>
        <authorList>
            <person name="Jay Z.J."/>
            <person name="Beam J.P."/>
            <person name="Dlakic M."/>
            <person name="Rusch D.B."/>
            <person name="Kozubal M.A."/>
            <person name="Inskeep W.P."/>
        </authorList>
    </citation>
    <scope>NUCLEOTIDE SEQUENCE [LARGE SCALE GENOMIC DNA]</scope>
    <source>
        <strain evidence="2">OSP_D</strain>
    </source>
</reference>
<feature type="region of interest" description="Disordered" evidence="1">
    <location>
        <begin position="41"/>
        <end position="159"/>
    </location>
</feature>